<comment type="caution">
    <text evidence="2">The sequence shown here is derived from an EMBL/GenBank/DDBJ whole genome shotgun (WGS) entry which is preliminary data.</text>
</comment>
<feature type="region of interest" description="Disordered" evidence="1">
    <location>
        <begin position="89"/>
        <end position="108"/>
    </location>
</feature>
<accession>A0A5B7G765</accession>
<evidence type="ECO:0000313" key="2">
    <source>
        <dbReference type="EMBL" id="MPC56080.1"/>
    </source>
</evidence>
<feature type="region of interest" description="Disordered" evidence="1">
    <location>
        <begin position="39"/>
        <end position="63"/>
    </location>
</feature>
<keyword evidence="3" id="KW-1185">Reference proteome</keyword>
<name>A0A5B7G765_PORTR</name>
<protein>
    <submittedName>
        <fullName evidence="2">Uncharacterized protein</fullName>
    </submittedName>
</protein>
<proteinExistence type="predicted"/>
<evidence type="ECO:0000313" key="3">
    <source>
        <dbReference type="Proteomes" id="UP000324222"/>
    </source>
</evidence>
<sequence>MQDGCEIWPRERGCGEVGSRATTRSRRTRVAGRNTFKCPPVATGSSANPRRGSRFMGRQGEVARGDRRERLSCCRVHRGVLLRKKRLEAGGGLGGGRRTPHGRAAVTKGRKLATDAIVYGGAEGGQTVEFWERGSRRGAGGEEPWAGDVG</sequence>
<dbReference type="Proteomes" id="UP000324222">
    <property type="component" value="Unassembled WGS sequence"/>
</dbReference>
<reference evidence="2 3" key="1">
    <citation type="submission" date="2019-05" db="EMBL/GenBank/DDBJ databases">
        <title>Another draft genome of Portunus trituberculatus and its Hox gene families provides insights of decapod evolution.</title>
        <authorList>
            <person name="Jeong J.-H."/>
            <person name="Song I."/>
            <person name="Kim S."/>
            <person name="Choi T."/>
            <person name="Kim D."/>
            <person name="Ryu S."/>
            <person name="Kim W."/>
        </authorList>
    </citation>
    <scope>NUCLEOTIDE SEQUENCE [LARGE SCALE GENOMIC DNA]</scope>
    <source>
        <tissue evidence="2">Muscle</tissue>
    </source>
</reference>
<dbReference type="EMBL" id="VSRR010013675">
    <property type="protein sequence ID" value="MPC56080.1"/>
    <property type="molecule type" value="Genomic_DNA"/>
</dbReference>
<gene>
    <name evidence="2" type="ORF">E2C01_050032</name>
</gene>
<organism evidence="2 3">
    <name type="scientific">Portunus trituberculatus</name>
    <name type="common">Swimming crab</name>
    <name type="synonym">Neptunus trituberculatus</name>
    <dbReference type="NCBI Taxonomy" id="210409"/>
    <lineage>
        <taxon>Eukaryota</taxon>
        <taxon>Metazoa</taxon>
        <taxon>Ecdysozoa</taxon>
        <taxon>Arthropoda</taxon>
        <taxon>Crustacea</taxon>
        <taxon>Multicrustacea</taxon>
        <taxon>Malacostraca</taxon>
        <taxon>Eumalacostraca</taxon>
        <taxon>Eucarida</taxon>
        <taxon>Decapoda</taxon>
        <taxon>Pleocyemata</taxon>
        <taxon>Brachyura</taxon>
        <taxon>Eubrachyura</taxon>
        <taxon>Portunoidea</taxon>
        <taxon>Portunidae</taxon>
        <taxon>Portuninae</taxon>
        <taxon>Portunus</taxon>
    </lineage>
</organism>
<dbReference type="AlphaFoldDB" id="A0A5B7G765"/>
<evidence type="ECO:0000256" key="1">
    <source>
        <dbReference type="SAM" id="MobiDB-lite"/>
    </source>
</evidence>